<reference evidence="1" key="1">
    <citation type="submission" date="2022-08" db="UniProtKB">
        <authorList>
            <consortium name="EnsemblMetazoa"/>
        </authorList>
    </citation>
    <scope>IDENTIFICATION</scope>
    <source>
        <strain evidence="1">EBRO</strain>
    </source>
</reference>
<protein>
    <submittedName>
        <fullName evidence="1">Uncharacterized protein</fullName>
    </submittedName>
</protein>
<proteinExistence type="predicted"/>
<name>A0A182JLJ7_ANOAO</name>
<sequence>MKLQKPDLVHSPISYCRQQASRKSVTGDSSEYTGRPPNHRPFCVLFATEFDVHVADQVIAEVVAHVHLLDFAVLVLTLDEHVLEKVVVVFLHLLVRHVRYQMAAVRGFGGVLWIDVQILQQAGLRERRLVVNAGAAVPMTAGANFEVERTVNPAMKSSPSGIITNWMWFYPVAGWCATASNNKTAAENAAGTLR</sequence>
<accession>A0A182JLJ7</accession>
<organism evidence="1">
    <name type="scientific">Anopheles atroparvus</name>
    <name type="common">European mosquito</name>
    <dbReference type="NCBI Taxonomy" id="41427"/>
    <lineage>
        <taxon>Eukaryota</taxon>
        <taxon>Metazoa</taxon>
        <taxon>Ecdysozoa</taxon>
        <taxon>Arthropoda</taxon>
        <taxon>Hexapoda</taxon>
        <taxon>Insecta</taxon>
        <taxon>Pterygota</taxon>
        <taxon>Neoptera</taxon>
        <taxon>Endopterygota</taxon>
        <taxon>Diptera</taxon>
        <taxon>Nematocera</taxon>
        <taxon>Culicoidea</taxon>
        <taxon>Culicidae</taxon>
        <taxon>Anophelinae</taxon>
        <taxon>Anopheles</taxon>
    </lineage>
</organism>
<dbReference type="AlphaFoldDB" id="A0A182JLJ7"/>
<dbReference type="EnsemblMetazoa" id="AATE020339-RA">
    <property type="protein sequence ID" value="AATE020339-PA.1"/>
    <property type="gene ID" value="AATE020339"/>
</dbReference>
<dbReference type="VEuPathDB" id="VectorBase:AATE020339"/>
<evidence type="ECO:0000313" key="1">
    <source>
        <dbReference type="EnsemblMetazoa" id="AATE020339-PA.1"/>
    </source>
</evidence>